<evidence type="ECO:0000313" key="12">
    <source>
        <dbReference type="EMBL" id="CAE0373427.1"/>
    </source>
</evidence>
<evidence type="ECO:0000256" key="9">
    <source>
        <dbReference type="RuleBase" id="RU365059"/>
    </source>
</evidence>
<dbReference type="GO" id="GO:0005634">
    <property type="term" value="C:nucleus"/>
    <property type="evidence" value="ECO:0007669"/>
    <property type="project" value="UniProtKB-SubCell"/>
</dbReference>
<keyword evidence="6 9" id="KW-0342">GTP-binding</keyword>
<sequence>MNYIEGEHEELEDYYTSRIAAEEEETEDDDEEEEEDEEEWDGLRTEGPVVALCIGLAGSGKSTLFHRLHYEALEASDPPKRCYFINLDPATREVPIEANIDIRDTVDYKGVMREYRLGPNGAIVTSLNLFATQFGQVIKILEKRASEFDYVIIDTPGQIEAFTWSASGQMIADSLASTFATTIIYVVDSPKSQSPATFMSNMVNACSILHKYELPLLTVFNKSDVIDPTESCFQWMDDFEAFHQALDEEERSGQSYITSLHRSMSLVLDEFYRILNRCAVSAATGKGIDDLWQKLSDSKLLYDKSYGNALRKRISKARSEQTEQIKSNMARLRLDMNSTTDADPDFTQAQGGNSTLHDSYQQQFSMPRAAQSTRAAPPRVASTSSTAYNNSAATNTLPPPPSS</sequence>
<evidence type="ECO:0000256" key="10">
    <source>
        <dbReference type="SAM" id="MobiDB-lite"/>
    </source>
</evidence>
<evidence type="ECO:0000256" key="6">
    <source>
        <dbReference type="ARBA" id="ARBA00023134"/>
    </source>
</evidence>
<dbReference type="Gene3D" id="3.40.50.300">
    <property type="entry name" value="P-loop containing nucleotide triphosphate hydrolases"/>
    <property type="match status" value="1"/>
</dbReference>
<evidence type="ECO:0000256" key="7">
    <source>
        <dbReference type="ARBA" id="ARBA00023242"/>
    </source>
</evidence>
<dbReference type="Pfam" id="PF03029">
    <property type="entry name" value="ATP_bind_1"/>
    <property type="match status" value="1"/>
</dbReference>
<feature type="region of interest" description="Disordered" evidence="10">
    <location>
        <begin position="1"/>
        <end position="43"/>
    </location>
</feature>
<keyword evidence="4 9" id="KW-0378">Hydrolase</keyword>
<feature type="compositionally biased region" description="Polar residues" evidence="10">
    <location>
        <begin position="338"/>
        <end position="374"/>
    </location>
</feature>
<dbReference type="InterPro" id="IPR030230">
    <property type="entry name" value="Gpn1/Npa3/XAB1"/>
</dbReference>
<protein>
    <recommendedName>
        <fullName evidence="9">GPN-loop GTPase</fullName>
        <ecNumber evidence="9">3.6.5.-</ecNumber>
    </recommendedName>
</protein>
<feature type="compositionally biased region" description="Acidic residues" evidence="10">
    <location>
        <begin position="22"/>
        <end position="40"/>
    </location>
</feature>
<evidence type="ECO:0000256" key="1">
    <source>
        <dbReference type="ARBA" id="ARBA00005290"/>
    </source>
</evidence>
<comment type="similarity">
    <text evidence="1 9">Belongs to the GPN-loop GTPase family.</text>
</comment>
<dbReference type="AlphaFoldDB" id="A0A7S3K331"/>
<keyword evidence="5" id="KW-0175">Coiled coil</keyword>
<dbReference type="GO" id="GO:0003924">
    <property type="term" value="F:GTPase activity"/>
    <property type="evidence" value="ECO:0007669"/>
    <property type="project" value="InterPro"/>
</dbReference>
<evidence type="ECO:0000256" key="3">
    <source>
        <dbReference type="ARBA" id="ARBA00022741"/>
    </source>
</evidence>
<name>A0A7S3K331_9STRA</name>
<accession>A0A7S3K331</accession>
<dbReference type="InterPro" id="IPR004130">
    <property type="entry name" value="Gpn"/>
</dbReference>
<evidence type="ECO:0000256" key="5">
    <source>
        <dbReference type="ARBA" id="ARBA00023054"/>
    </source>
</evidence>
<evidence type="ECO:0000256" key="8">
    <source>
        <dbReference type="ARBA" id="ARBA00055682"/>
    </source>
</evidence>
<keyword evidence="7" id="KW-0539">Nucleus</keyword>
<comment type="subcellular location">
    <subcellularLocation>
        <location evidence="9">Cytoplasm</location>
    </subcellularLocation>
    <subcellularLocation>
        <location evidence="9">Nucleus</location>
    </subcellularLocation>
</comment>
<comment type="subunit">
    <text evidence="9">Binds to RNA polymerase II.</text>
</comment>
<feature type="region of interest" description="Disordered" evidence="10">
    <location>
        <begin position="338"/>
        <end position="403"/>
    </location>
</feature>
<gene>
    <name evidence="12" type="ORF">ALAG00032_LOCUS14228</name>
</gene>
<comment type="function">
    <text evidence="8 9">Small GTPase required for proper nuclear import of RNA polymerase II (RNAPII). May act at an RNAP assembly step prior to nuclear import.</text>
</comment>
<feature type="domain" description="AAA+ ATPase" evidence="11">
    <location>
        <begin position="46"/>
        <end position="190"/>
    </location>
</feature>
<reference evidence="12" key="1">
    <citation type="submission" date="2021-01" db="EMBL/GenBank/DDBJ databases">
        <authorList>
            <person name="Corre E."/>
            <person name="Pelletier E."/>
            <person name="Niang G."/>
            <person name="Scheremetjew M."/>
            <person name="Finn R."/>
            <person name="Kale V."/>
            <person name="Holt S."/>
            <person name="Cochrane G."/>
            <person name="Meng A."/>
            <person name="Brown T."/>
            <person name="Cohen L."/>
        </authorList>
    </citation>
    <scope>NUCLEOTIDE SEQUENCE</scope>
    <source>
        <strain evidence="12">CCMP1510</strain>
    </source>
</reference>
<dbReference type="CDD" id="cd17870">
    <property type="entry name" value="GPN1"/>
    <property type="match status" value="1"/>
</dbReference>
<dbReference type="SUPFAM" id="SSF52540">
    <property type="entry name" value="P-loop containing nucleoside triphosphate hydrolases"/>
    <property type="match status" value="1"/>
</dbReference>
<keyword evidence="3 9" id="KW-0547">Nucleotide-binding</keyword>
<evidence type="ECO:0000256" key="4">
    <source>
        <dbReference type="ARBA" id="ARBA00022801"/>
    </source>
</evidence>
<proteinExistence type="inferred from homology"/>
<evidence type="ECO:0000256" key="2">
    <source>
        <dbReference type="ARBA" id="ARBA00022490"/>
    </source>
</evidence>
<keyword evidence="2 9" id="KW-0963">Cytoplasm</keyword>
<dbReference type="FunFam" id="3.40.50.300:FF:000888">
    <property type="entry name" value="GPN-loop GTPase 1"/>
    <property type="match status" value="1"/>
</dbReference>
<dbReference type="GO" id="GO:0005525">
    <property type="term" value="F:GTP binding"/>
    <property type="evidence" value="ECO:0007669"/>
    <property type="project" value="UniProtKB-KW"/>
</dbReference>
<dbReference type="EMBL" id="HBIJ01021898">
    <property type="protein sequence ID" value="CAE0373427.1"/>
    <property type="molecule type" value="Transcribed_RNA"/>
</dbReference>
<dbReference type="SMART" id="SM00382">
    <property type="entry name" value="AAA"/>
    <property type="match status" value="1"/>
</dbReference>
<dbReference type="PANTHER" id="PTHR21231:SF8">
    <property type="entry name" value="GPN-LOOP GTPASE 1"/>
    <property type="match status" value="1"/>
</dbReference>
<feature type="compositionally biased region" description="Low complexity" evidence="10">
    <location>
        <begin position="381"/>
        <end position="396"/>
    </location>
</feature>
<dbReference type="GO" id="GO:0005737">
    <property type="term" value="C:cytoplasm"/>
    <property type="evidence" value="ECO:0007669"/>
    <property type="project" value="UniProtKB-SubCell"/>
</dbReference>
<organism evidence="12">
    <name type="scientific">Aureoumbra lagunensis</name>
    <dbReference type="NCBI Taxonomy" id="44058"/>
    <lineage>
        <taxon>Eukaryota</taxon>
        <taxon>Sar</taxon>
        <taxon>Stramenopiles</taxon>
        <taxon>Ochrophyta</taxon>
        <taxon>Pelagophyceae</taxon>
        <taxon>Pelagomonadales</taxon>
        <taxon>Aureoumbra</taxon>
    </lineage>
</organism>
<dbReference type="InterPro" id="IPR027417">
    <property type="entry name" value="P-loop_NTPase"/>
</dbReference>
<dbReference type="PANTHER" id="PTHR21231">
    <property type="entry name" value="XPA-BINDING PROTEIN 1-RELATED"/>
    <property type="match status" value="1"/>
</dbReference>
<dbReference type="EC" id="3.6.5.-" evidence="9"/>
<evidence type="ECO:0000259" key="11">
    <source>
        <dbReference type="SMART" id="SM00382"/>
    </source>
</evidence>
<dbReference type="InterPro" id="IPR003593">
    <property type="entry name" value="AAA+_ATPase"/>
</dbReference>